<dbReference type="GO" id="GO:0016301">
    <property type="term" value="F:kinase activity"/>
    <property type="evidence" value="ECO:0007669"/>
    <property type="project" value="UniProtKB-KW"/>
</dbReference>
<dbReference type="RefSeq" id="WP_152810633.1">
    <property type="nucleotide sequence ID" value="NZ_WHNW01000009.1"/>
</dbReference>
<feature type="domain" description="Carbohydrate kinase PfkB" evidence="3">
    <location>
        <begin position="20"/>
        <end position="289"/>
    </location>
</feature>
<evidence type="ECO:0000313" key="4">
    <source>
        <dbReference type="EMBL" id="MPV86639.1"/>
    </source>
</evidence>
<dbReference type="InterPro" id="IPR029056">
    <property type="entry name" value="Ribokinase-like"/>
</dbReference>
<dbReference type="InterPro" id="IPR011611">
    <property type="entry name" value="PfkB_dom"/>
</dbReference>
<dbReference type="Gene3D" id="3.40.1190.20">
    <property type="match status" value="1"/>
</dbReference>
<dbReference type="AlphaFoldDB" id="A0A6N7EZ49"/>
<organism evidence="4 5">
    <name type="scientific">Ostreibacterium oceani</name>
    <dbReference type="NCBI Taxonomy" id="2654998"/>
    <lineage>
        <taxon>Bacteria</taxon>
        <taxon>Pseudomonadati</taxon>
        <taxon>Pseudomonadota</taxon>
        <taxon>Gammaproteobacteria</taxon>
        <taxon>Cardiobacteriales</taxon>
        <taxon>Ostreibacteriaceae</taxon>
        <taxon>Ostreibacterium</taxon>
    </lineage>
</organism>
<dbReference type="Pfam" id="PF00294">
    <property type="entry name" value="PfkB"/>
    <property type="match status" value="1"/>
</dbReference>
<dbReference type="CDD" id="cd01942">
    <property type="entry name" value="ribokinase_group_A"/>
    <property type="match status" value="1"/>
</dbReference>
<dbReference type="InterPro" id="IPR002173">
    <property type="entry name" value="Carboh/pur_kinase_PfkB_CS"/>
</dbReference>
<protein>
    <submittedName>
        <fullName evidence="4">Carbohydrate kinase family protein</fullName>
    </submittedName>
</protein>
<name>A0A6N7EZ49_9GAMM</name>
<evidence type="ECO:0000256" key="1">
    <source>
        <dbReference type="ARBA" id="ARBA00022679"/>
    </source>
</evidence>
<keyword evidence="5" id="KW-1185">Reference proteome</keyword>
<gene>
    <name evidence="4" type="ORF">GCU85_07865</name>
</gene>
<reference evidence="4 5" key="1">
    <citation type="submission" date="2019-10" db="EMBL/GenBank/DDBJ databases">
        <title>Cardiobacteriales fam. a chemoheterotrophic member of the order Cardiobacteriales, and proposal of Cardiobacteriales fam. nov.</title>
        <authorList>
            <person name="Wang C."/>
        </authorList>
    </citation>
    <scope>NUCLEOTIDE SEQUENCE [LARGE SCALE GENOMIC DNA]</scope>
    <source>
        <strain evidence="4 5">ML27</strain>
    </source>
</reference>
<evidence type="ECO:0000256" key="2">
    <source>
        <dbReference type="ARBA" id="ARBA00022777"/>
    </source>
</evidence>
<evidence type="ECO:0000259" key="3">
    <source>
        <dbReference type="Pfam" id="PF00294"/>
    </source>
</evidence>
<keyword evidence="1" id="KW-0808">Transferase</keyword>
<dbReference type="PANTHER" id="PTHR10584:SF166">
    <property type="entry name" value="RIBOKINASE"/>
    <property type="match status" value="1"/>
</dbReference>
<evidence type="ECO:0000313" key="5">
    <source>
        <dbReference type="Proteomes" id="UP000471298"/>
    </source>
</evidence>
<dbReference type="PANTHER" id="PTHR10584">
    <property type="entry name" value="SUGAR KINASE"/>
    <property type="match status" value="1"/>
</dbReference>
<keyword evidence="2 4" id="KW-0418">Kinase</keyword>
<dbReference type="EMBL" id="WHNW01000009">
    <property type="protein sequence ID" value="MPV86639.1"/>
    <property type="molecule type" value="Genomic_DNA"/>
</dbReference>
<dbReference type="SUPFAM" id="SSF53613">
    <property type="entry name" value="Ribokinase-like"/>
    <property type="match status" value="1"/>
</dbReference>
<dbReference type="PROSITE" id="PS00583">
    <property type="entry name" value="PFKB_KINASES_1"/>
    <property type="match status" value="1"/>
</dbReference>
<sequence length="306" mass="33417">MQIAVCGSIAYDYILRFEGRFAESLLPEKMHELSVSFYTPEMRKEFGGTAGNIAYAMQLLGLSPIIFATVGSDFSPYHAHLTRLNLNTRGIVNVPNEYCAQCFLTTDIAGNQINSFHPGAMVHAADNSVFANDWRLAIISPDAPDAMLAHSARLQSLGVPYIFDPGQALPVLDKAAIEQLISGASYLICNDYESALLSEKIARPIQSLVSTTTAIIITQGDQGSRIYHDNQITTIPVATVTQPLDPTGCGDAYRAGLIYGILHGFDWHTTGKMAALCAAYQVEQHGTQNYDFSLPDFKRRLETAFG</sequence>
<dbReference type="Proteomes" id="UP000471298">
    <property type="component" value="Unassembled WGS sequence"/>
</dbReference>
<comment type="caution">
    <text evidence="4">The sequence shown here is derived from an EMBL/GenBank/DDBJ whole genome shotgun (WGS) entry which is preliminary data.</text>
</comment>
<dbReference type="InParanoid" id="A0A6N7EZ49"/>
<proteinExistence type="predicted"/>
<accession>A0A6N7EZ49</accession>